<dbReference type="OrthoDB" id="8481881at2"/>
<proteinExistence type="predicted"/>
<dbReference type="EMBL" id="PVWK01000096">
    <property type="protein sequence ID" value="PSB27287.1"/>
    <property type="molecule type" value="Genomic_DNA"/>
</dbReference>
<reference evidence="2 3" key="2">
    <citation type="submission" date="2018-03" db="EMBL/GenBank/DDBJ databases">
        <title>The ancient ancestry and fast evolution of plastids.</title>
        <authorList>
            <person name="Moore K.R."/>
            <person name="Magnabosco C."/>
            <person name="Momper L."/>
            <person name="Gold D.A."/>
            <person name="Bosak T."/>
            <person name="Fournier G.P."/>
        </authorList>
    </citation>
    <scope>NUCLEOTIDE SEQUENCE [LARGE SCALE GENOMIC DNA]</scope>
    <source>
        <strain evidence="2 3">ULC18</strain>
    </source>
</reference>
<dbReference type="Proteomes" id="UP000239576">
    <property type="component" value="Unassembled WGS sequence"/>
</dbReference>
<gene>
    <name evidence="2" type="ORF">C7B82_16705</name>
</gene>
<evidence type="ECO:0000313" key="2">
    <source>
        <dbReference type="EMBL" id="PSB27287.1"/>
    </source>
</evidence>
<evidence type="ECO:0000256" key="1">
    <source>
        <dbReference type="SAM" id="MobiDB-lite"/>
    </source>
</evidence>
<keyword evidence="3" id="KW-1185">Reference proteome</keyword>
<organism evidence="2 3">
    <name type="scientific">Stenomitos frigidus ULC18</name>
    <dbReference type="NCBI Taxonomy" id="2107698"/>
    <lineage>
        <taxon>Bacteria</taxon>
        <taxon>Bacillati</taxon>
        <taxon>Cyanobacteriota</taxon>
        <taxon>Cyanophyceae</taxon>
        <taxon>Leptolyngbyales</taxon>
        <taxon>Leptolyngbyaceae</taxon>
        <taxon>Stenomitos</taxon>
    </lineage>
</organism>
<sequence>MKRKVAKSLGLSFSVFLLIVITAFGALAVNIGRHSFDFGFSNKPLQVAMNGAAGLSSPSFVSRVGGVAFEAVAAPEVSLKDGGVSLSYDAKQRDGSRLAVTIGSKTYNPNIPNWQLIPITNFADSQYTACVSLFGSESTREAYHIVYHPAFNDTLLGLRLMQADILFQDLGEFWKLPEVDGRVIRGQGEPQPSEQDWISAASEISKAFGKEKFQSWVLTDQGLNVSILTKSDDLSLSNRPYYYFWKREGSKVVPVTSLTDRMKSKLSTIEQYNPAVFNAATRTMQFAALFRYVKRTNPDSWRSFLNKVATLDPQPHVRTPTRWKRPSRSSSNGKTLYNAMLRSKDLDLQAISSW</sequence>
<comment type="caution">
    <text evidence="2">The sequence shown here is derived from an EMBL/GenBank/DDBJ whole genome shotgun (WGS) entry which is preliminary data.</text>
</comment>
<evidence type="ECO:0000313" key="3">
    <source>
        <dbReference type="Proteomes" id="UP000239576"/>
    </source>
</evidence>
<dbReference type="AlphaFoldDB" id="A0A2T1E3H0"/>
<feature type="region of interest" description="Disordered" evidence="1">
    <location>
        <begin position="315"/>
        <end position="334"/>
    </location>
</feature>
<dbReference type="RefSeq" id="WP_106257427.1">
    <property type="nucleotide sequence ID" value="NZ_CAWNSW010000095.1"/>
</dbReference>
<name>A0A2T1E3H0_9CYAN</name>
<protein>
    <submittedName>
        <fullName evidence="2">Uncharacterized protein</fullName>
    </submittedName>
</protein>
<reference evidence="3" key="1">
    <citation type="submission" date="2018-02" db="EMBL/GenBank/DDBJ databases">
        <authorList>
            <person name="Moore K."/>
            <person name="Momper L."/>
        </authorList>
    </citation>
    <scope>NUCLEOTIDE SEQUENCE [LARGE SCALE GENOMIC DNA]</scope>
    <source>
        <strain evidence="3">ULC18</strain>
    </source>
</reference>
<accession>A0A2T1E3H0</accession>